<comment type="caution">
    <text evidence="4">The sequence shown here is derived from an EMBL/GenBank/DDBJ whole genome shotgun (WGS) entry which is preliminary data.</text>
</comment>
<dbReference type="PANTHER" id="PTHR21646:SF46">
    <property type="entry name" value="UBIQUITIN CARBOXYL-TERMINAL HYDROLASE"/>
    <property type="match status" value="1"/>
</dbReference>
<proteinExistence type="predicted"/>
<dbReference type="InterPro" id="IPR028889">
    <property type="entry name" value="USP"/>
</dbReference>
<dbReference type="InterPro" id="IPR018200">
    <property type="entry name" value="USP_CS"/>
</dbReference>
<dbReference type="OMA" id="IWAQENE"/>
<accession>A0A8S1WR60</accession>
<evidence type="ECO:0000313" key="4">
    <source>
        <dbReference type="EMBL" id="CAD8190689.1"/>
    </source>
</evidence>
<dbReference type="InterPro" id="IPR002048">
    <property type="entry name" value="EF_hand_dom"/>
</dbReference>
<dbReference type="PROSITE" id="PS50235">
    <property type="entry name" value="USP_3"/>
    <property type="match status" value="1"/>
</dbReference>
<name>A0A8S1WR60_PAROT</name>
<dbReference type="GO" id="GO:0004843">
    <property type="term" value="F:cysteine-type deubiquitinase activity"/>
    <property type="evidence" value="ECO:0007669"/>
    <property type="project" value="InterPro"/>
</dbReference>
<dbReference type="OrthoDB" id="313176at2759"/>
<dbReference type="PROSITE" id="PS00018">
    <property type="entry name" value="EF_HAND_1"/>
    <property type="match status" value="1"/>
</dbReference>
<evidence type="ECO:0000313" key="5">
    <source>
        <dbReference type="Proteomes" id="UP000683925"/>
    </source>
</evidence>
<feature type="domain" description="USP" evidence="2">
    <location>
        <begin position="479"/>
        <end position="1116"/>
    </location>
</feature>
<dbReference type="Pfam" id="PF06337">
    <property type="entry name" value="DUSP"/>
    <property type="match status" value="1"/>
</dbReference>
<gene>
    <name evidence="4" type="ORF">POCTA_138.1.T0980044</name>
</gene>
<dbReference type="AlphaFoldDB" id="A0A8S1WR60"/>
<evidence type="ECO:0000259" key="1">
    <source>
        <dbReference type="PROSITE" id="PS50222"/>
    </source>
</evidence>
<dbReference type="GO" id="GO:0016579">
    <property type="term" value="P:protein deubiquitination"/>
    <property type="evidence" value="ECO:0007669"/>
    <property type="project" value="InterPro"/>
</dbReference>
<protein>
    <recommendedName>
        <fullName evidence="6">Ubiquitinyl hydrolase 1</fullName>
    </recommendedName>
</protein>
<evidence type="ECO:0000259" key="2">
    <source>
        <dbReference type="PROSITE" id="PS50235"/>
    </source>
</evidence>
<evidence type="ECO:0008006" key="6">
    <source>
        <dbReference type="Google" id="ProtNLM"/>
    </source>
</evidence>
<dbReference type="Pfam" id="PF00443">
    <property type="entry name" value="UCH"/>
    <property type="match status" value="1"/>
</dbReference>
<dbReference type="InterPro" id="IPR050185">
    <property type="entry name" value="Ub_carboxyl-term_hydrolase"/>
</dbReference>
<reference evidence="4" key="1">
    <citation type="submission" date="2021-01" db="EMBL/GenBank/DDBJ databases">
        <authorList>
            <consortium name="Genoscope - CEA"/>
            <person name="William W."/>
        </authorList>
    </citation>
    <scope>NUCLEOTIDE SEQUENCE</scope>
</reference>
<dbReference type="PROSITE" id="PS00972">
    <property type="entry name" value="USP_1"/>
    <property type="match status" value="1"/>
</dbReference>
<dbReference type="PROSITE" id="PS50222">
    <property type="entry name" value="EF_HAND_2"/>
    <property type="match status" value="1"/>
</dbReference>
<dbReference type="InterPro" id="IPR001394">
    <property type="entry name" value="Peptidase_C19_UCH"/>
</dbReference>
<keyword evidence="5" id="KW-1185">Reference proteome</keyword>
<dbReference type="EMBL" id="CAJJDP010000097">
    <property type="protein sequence ID" value="CAD8190689.1"/>
    <property type="molecule type" value="Genomic_DNA"/>
</dbReference>
<dbReference type="GO" id="GO:0005509">
    <property type="term" value="F:calcium ion binding"/>
    <property type="evidence" value="ECO:0007669"/>
    <property type="project" value="InterPro"/>
</dbReference>
<dbReference type="SMART" id="SM00695">
    <property type="entry name" value="DUSP"/>
    <property type="match status" value="1"/>
</dbReference>
<organism evidence="4 5">
    <name type="scientific">Paramecium octaurelia</name>
    <dbReference type="NCBI Taxonomy" id="43137"/>
    <lineage>
        <taxon>Eukaryota</taxon>
        <taxon>Sar</taxon>
        <taxon>Alveolata</taxon>
        <taxon>Ciliophora</taxon>
        <taxon>Intramacronucleata</taxon>
        <taxon>Oligohymenophorea</taxon>
        <taxon>Peniculida</taxon>
        <taxon>Parameciidae</taxon>
        <taxon>Paramecium</taxon>
    </lineage>
</organism>
<dbReference type="PROSITE" id="PS51283">
    <property type="entry name" value="DUSP"/>
    <property type="match status" value="1"/>
</dbReference>
<sequence>MGFCFSKTKDSKNKRLFAKFKPMEEDFWKSKAIFPDQYLKVLEQRYYALQPEDGLNLEKLQLLIPNVGSMLLSRLLRYFNTNLEDQIDFNGICLIISKFLNAGKNGKMDLIFQLYDLDNDQMLNSSEFGLLIKENKNLFNEGNIRDQSFTRAKFMAWAVDNLKPDQTMSFQIFLRPDQEKKTIEEQKEKIENDQVYIISSKWWNNWTQYVNMGNASPEQQVDAGIHNPQQEFIEINSQQWFARPGPIDNRDIAGEYEEELKVQLKLGYDFEFVGKEAWKNLVSWYGITDKRLEFKRKYDKDKKRVEGYPTIIQAFQTDKNGNVEYKKWFKLKTSEDSTMHDVRIKLFKKFEIKNSTNGSEYLLYKMKINEDWELIQDLDDNITNLNITSGTFFTLTKLQQKPKSKVGNWQLGQKSLIEDPSQKVEKNCLVQRFSEDLKYVILHIEGQSFFDDFQIEIKQNLGAQFSSQIQGRSSKIKYPGLQNLGNTCYMNSALQCLINTRFFFNFLYNERYKNKVQVSNSIVQQLSSLTKELKNTPEPSISPTAFQNTLVKIFPKYKMYEAQDADEFLDDLLNQISKELKGFDTNLDGIIETLFQGDYLTLTRCQNCQLVTDESEQNKIFRLKIQEEVGVFKLRILIFMKLEFQNDDHEQFTLDEMDLLKKTIILQNNADTIKMRDLYQKINSFLNLSQNEYEFAICYKKEIIKTFINIDENQELTNLGIIQNQTLNLYQLGSAYQAQREFEKISKMFNYSSQDFKLNDPINFLDPHNQWKQGKIVQVIQQNPTKYKILYRSQQHNNNEKQFEFIMDKQKIVKFREKIKNHTFEKVPLIHYYFNTFKKQFNLTLKPIILLLPIQSLSLLELKVYIYKQVQRFINIKNFSVQSPFQYSNVSQQEICNFFANPSFPYKIRVLDQNKKCLFCEKIWPPNNITNYHCKGCEEDPILLNFDQFTKPSIILEWQDIKYAKILEKKIDEYDERLLKQLKLQQCLEKSAEDTILTKECKKCSQQTPFRTNSYLSKPPIMLIINLQKYKSNGFQFERYIDFPLNSLDIKDCLQEKETVLYDLYAVINSKKGRDITHYTAYIKKQDEWYEFDDSNVQKIKNVQTKNAYILFYTIVNIPIYSDIQLQDFK</sequence>
<evidence type="ECO:0000259" key="3">
    <source>
        <dbReference type="PROSITE" id="PS51283"/>
    </source>
</evidence>
<dbReference type="PANTHER" id="PTHR21646">
    <property type="entry name" value="UBIQUITIN CARBOXYL-TERMINAL HYDROLASE"/>
    <property type="match status" value="1"/>
</dbReference>
<feature type="domain" description="EF-hand" evidence="1">
    <location>
        <begin position="103"/>
        <end position="138"/>
    </location>
</feature>
<feature type="domain" description="DUSP" evidence="3">
    <location>
        <begin position="174"/>
        <end position="299"/>
    </location>
</feature>
<dbReference type="InterPro" id="IPR018247">
    <property type="entry name" value="EF_Hand_1_Ca_BS"/>
</dbReference>
<dbReference type="InterPro" id="IPR006615">
    <property type="entry name" value="Pept_C19_DUSP"/>
</dbReference>
<dbReference type="Proteomes" id="UP000683925">
    <property type="component" value="Unassembled WGS sequence"/>
</dbReference>